<dbReference type="InterPro" id="IPR000719">
    <property type="entry name" value="Prot_kinase_dom"/>
</dbReference>
<sequence length="259" mass="29995">LCKPVEYFQSSKNNDIYGVLPFVVPEVLRGQPYTLASDIYSFSMIMWELISGIPPFDMNAKLYKWNRRKNATGVIGRLYMVQPIEEQLWNTHKLALCEDILYNVEQLTPSQTIILNDTIENEALNQIEHYLQSNGMSLKNFPHMPIPSIQNIHSNFANNNLDQLIYEERSYDTIYLIEQVCQNVPLLNKKQHLIYNKIIQAINNEYLIENSDNANYMVSKAILTPKNINVEIISDIIMKRIPDEVILYPSADLVNLPDD</sequence>
<feature type="domain" description="Protein kinase" evidence="1">
    <location>
        <begin position="1"/>
        <end position="124"/>
    </location>
</feature>
<dbReference type="InterPro" id="IPR011009">
    <property type="entry name" value="Kinase-like_dom_sf"/>
</dbReference>
<reference evidence="2" key="1">
    <citation type="submission" date="2022-08" db="EMBL/GenBank/DDBJ databases">
        <authorList>
            <person name="Kallberg Y."/>
            <person name="Tangrot J."/>
            <person name="Rosling A."/>
        </authorList>
    </citation>
    <scope>NUCLEOTIDE SEQUENCE</scope>
    <source>
        <strain evidence="2">Wild A</strain>
    </source>
</reference>
<dbReference type="OrthoDB" id="1728974at2759"/>
<dbReference type="AlphaFoldDB" id="A0A9W4WXL2"/>
<evidence type="ECO:0000259" key="1">
    <source>
        <dbReference type="PROSITE" id="PS50011"/>
    </source>
</evidence>
<name>A0A9W4WXL2_9GLOM</name>
<accession>A0A9W4WXL2</accession>
<dbReference type="PROSITE" id="PS50011">
    <property type="entry name" value="PROTEIN_KINASE_DOM"/>
    <property type="match status" value="1"/>
</dbReference>
<comment type="caution">
    <text evidence="2">The sequence shown here is derived from an EMBL/GenBank/DDBJ whole genome shotgun (WGS) entry which is preliminary data.</text>
</comment>
<dbReference type="SUPFAM" id="SSF56112">
    <property type="entry name" value="Protein kinase-like (PK-like)"/>
    <property type="match status" value="1"/>
</dbReference>
<dbReference type="Pfam" id="PF07714">
    <property type="entry name" value="PK_Tyr_Ser-Thr"/>
    <property type="match status" value="1"/>
</dbReference>
<dbReference type="Proteomes" id="UP001153678">
    <property type="component" value="Unassembled WGS sequence"/>
</dbReference>
<protein>
    <submittedName>
        <fullName evidence="2">3958_t:CDS:1</fullName>
    </submittedName>
</protein>
<dbReference type="PANTHER" id="PTHR10492:SF57">
    <property type="entry name" value="ATP-DEPENDENT DNA HELICASE"/>
    <property type="match status" value="1"/>
</dbReference>
<dbReference type="PANTHER" id="PTHR10492">
    <property type="match status" value="1"/>
</dbReference>
<proteinExistence type="predicted"/>
<feature type="non-terminal residue" evidence="2">
    <location>
        <position position="1"/>
    </location>
</feature>
<dbReference type="GO" id="GO:0005524">
    <property type="term" value="F:ATP binding"/>
    <property type="evidence" value="ECO:0007669"/>
    <property type="project" value="InterPro"/>
</dbReference>
<keyword evidence="3" id="KW-1185">Reference proteome</keyword>
<dbReference type="Gene3D" id="1.10.510.10">
    <property type="entry name" value="Transferase(Phosphotransferase) domain 1"/>
    <property type="match status" value="1"/>
</dbReference>
<dbReference type="EMBL" id="CAMKVN010009233">
    <property type="protein sequence ID" value="CAI2193218.1"/>
    <property type="molecule type" value="Genomic_DNA"/>
</dbReference>
<dbReference type="GO" id="GO:0004672">
    <property type="term" value="F:protein kinase activity"/>
    <property type="evidence" value="ECO:0007669"/>
    <property type="project" value="InterPro"/>
</dbReference>
<evidence type="ECO:0000313" key="3">
    <source>
        <dbReference type="Proteomes" id="UP001153678"/>
    </source>
</evidence>
<gene>
    <name evidence="2" type="ORF">FWILDA_LOCUS15964</name>
</gene>
<evidence type="ECO:0000313" key="2">
    <source>
        <dbReference type="EMBL" id="CAI2193218.1"/>
    </source>
</evidence>
<organism evidence="2 3">
    <name type="scientific">Funneliformis geosporum</name>
    <dbReference type="NCBI Taxonomy" id="1117311"/>
    <lineage>
        <taxon>Eukaryota</taxon>
        <taxon>Fungi</taxon>
        <taxon>Fungi incertae sedis</taxon>
        <taxon>Mucoromycota</taxon>
        <taxon>Glomeromycotina</taxon>
        <taxon>Glomeromycetes</taxon>
        <taxon>Glomerales</taxon>
        <taxon>Glomeraceae</taxon>
        <taxon>Funneliformis</taxon>
    </lineage>
</organism>
<feature type="non-terminal residue" evidence="2">
    <location>
        <position position="259"/>
    </location>
</feature>
<dbReference type="InterPro" id="IPR001245">
    <property type="entry name" value="Ser-Thr/Tyr_kinase_cat_dom"/>
</dbReference>